<dbReference type="Proteomes" id="UP001549921">
    <property type="component" value="Unassembled WGS sequence"/>
</dbReference>
<dbReference type="PANTHER" id="PTHR47160:SF10">
    <property type="entry name" value="MULE TRANSPOSASE DOMAIN-CONTAINING PROTEIN"/>
    <property type="match status" value="1"/>
</dbReference>
<organism evidence="7 8">
    <name type="scientific">Loxostege sticticalis</name>
    <name type="common">Beet webworm moth</name>
    <dbReference type="NCBI Taxonomy" id="481309"/>
    <lineage>
        <taxon>Eukaryota</taxon>
        <taxon>Metazoa</taxon>
        <taxon>Ecdysozoa</taxon>
        <taxon>Arthropoda</taxon>
        <taxon>Hexapoda</taxon>
        <taxon>Insecta</taxon>
        <taxon>Pterygota</taxon>
        <taxon>Neoptera</taxon>
        <taxon>Endopterygota</taxon>
        <taxon>Lepidoptera</taxon>
        <taxon>Glossata</taxon>
        <taxon>Ditrysia</taxon>
        <taxon>Pyraloidea</taxon>
        <taxon>Crambidae</taxon>
        <taxon>Pyraustinae</taxon>
        <taxon>Loxostege</taxon>
    </lineage>
</organism>
<evidence type="ECO:0000313" key="6">
    <source>
        <dbReference type="EMBL" id="KAL0818058.1"/>
    </source>
</evidence>
<evidence type="ECO:0000256" key="2">
    <source>
        <dbReference type="ARBA" id="ARBA00022771"/>
    </source>
</evidence>
<dbReference type="GO" id="GO:0008270">
    <property type="term" value="F:zinc ion binding"/>
    <property type="evidence" value="ECO:0007669"/>
    <property type="project" value="UniProtKB-KW"/>
</dbReference>
<evidence type="ECO:0000256" key="3">
    <source>
        <dbReference type="ARBA" id="ARBA00022833"/>
    </source>
</evidence>
<keyword evidence="1" id="KW-0479">Metal-binding</keyword>
<evidence type="ECO:0008006" key="9">
    <source>
        <dbReference type="Google" id="ProtNLM"/>
    </source>
</evidence>
<sequence length="459" mass="53866">MEENALIFDKNQKGYDTLIHNGYRYNKNKGCNKDGGTSWRCVNRKDCNASIKIDVSRTTILRKSQHTCQPNYEKNAILLKMNKLKKVVCENLAPIKPMFEKMFEETDESCQPGTSKQINHIPNFHEKKDCLYQYRRKFLKSDKLVFHKLEDVVVPPALGEKFLVIEDGDMEKILVFSTTLSKKIMRKLKKGYYADGTFKSAPHPFYQLFTLHVDINSDKNATNIIPVLYALLPNKTQSTYTRLFTLIRDALHVNILEFKSDYEVAIMNAVKDVYPNAKISGCYFHYQKAIKKKAKEMKVTRTSEQRKLIRMTSIIPLLPARYISDGWDIISNQIDVVNTMAGFKTYYQNQWYPRMSPGLLSCAGQRHRTTNSLEGWHHRINVLIPKRPSLYYFIHKIRKEAKHFDIKIKNSLFESQRKNRKNKYIQFDKKYSRLLKQLNRGEISVEQFLKKTIYLQLLL</sequence>
<evidence type="ECO:0000313" key="8">
    <source>
        <dbReference type="Proteomes" id="UP001549921"/>
    </source>
</evidence>
<dbReference type="EMBL" id="JBEDNZ010000022">
    <property type="protein sequence ID" value="KAL0818058.1"/>
    <property type="molecule type" value="Genomic_DNA"/>
</dbReference>
<evidence type="ECO:0000256" key="1">
    <source>
        <dbReference type="ARBA" id="ARBA00022723"/>
    </source>
</evidence>
<name>A0ABD0SDY9_LOXSC</name>
<proteinExistence type="predicted"/>
<dbReference type="Gene3D" id="2.20.25.240">
    <property type="match status" value="1"/>
</dbReference>
<evidence type="ECO:0000259" key="4">
    <source>
        <dbReference type="Pfam" id="PF04500"/>
    </source>
</evidence>
<comment type="caution">
    <text evidence="7">The sequence shown here is derived from an EMBL/GenBank/DDBJ whole genome shotgun (WGS) entry which is preliminary data.</text>
</comment>
<evidence type="ECO:0000259" key="5">
    <source>
        <dbReference type="Pfam" id="PF10551"/>
    </source>
</evidence>
<keyword evidence="2" id="KW-0863">Zinc-finger</keyword>
<dbReference type="InterPro" id="IPR018289">
    <property type="entry name" value="MULE_transposase_dom"/>
</dbReference>
<keyword evidence="3" id="KW-0862">Zinc</keyword>
<dbReference type="InterPro" id="IPR007588">
    <property type="entry name" value="Znf_FLYWCH"/>
</dbReference>
<dbReference type="EMBL" id="JBEDNZ010000022">
    <property type="protein sequence ID" value="KAL0818059.1"/>
    <property type="molecule type" value="Genomic_DNA"/>
</dbReference>
<dbReference type="Pfam" id="PF10551">
    <property type="entry name" value="MULE"/>
    <property type="match status" value="1"/>
</dbReference>
<dbReference type="Pfam" id="PF04500">
    <property type="entry name" value="FLYWCH"/>
    <property type="match status" value="1"/>
</dbReference>
<feature type="domain" description="FLYWCH-type" evidence="4">
    <location>
        <begin position="8"/>
        <end position="67"/>
    </location>
</feature>
<accession>A0ABD0SDY9</accession>
<protein>
    <recommendedName>
        <fullName evidence="9">MULE transposase domain-containing protein</fullName>
    </recommendedName>
</protein>
<gene>
    <name evidence="6" type="ORF">ABMA28_008594</name>
    <name evidence="7" type="ORF">ABMA28_008595</name>
</gene>
<dbReference type="AlphaFoldDB" id="A0ABD0SDY9"/>
<dbReference type="PANTHER" id="PTHR47160">
    <property type="entry name" value="PUTATIVE-RELATED"/>
    <property type="match status" value="1"/>
</dbReference>
<evidence type="ECO:0000313" key="7">
    <source>
        <dbReference type="EMBL" id="KAL0818059.1"/>
    </source>
</evidence>
<reference evidence="7 8" key="1">
    <citation type="submission" date="2024-06" db="EMBL/GenBank/DDBJ databases">
        <title>A chromosome-level genome assembly of beet webworm, Loxostege sticticalis.</title>
        <authorList>
            <person name="Zhang Y."/>
        </authorList>
    </citation>
    <scope>NUCLEOTIDE SEQUENCE [LARGE SCALE GENOMIC DNA]</scope>
    <source>
        <strain evidence="7">AQ028</strain>
        <tissue evidence="7">Male pupae</tissue>
    </source>
</reference>
<feature type="domain" description="MULE transposase" evidence="5">
    <location>
        <begin position="194"/>
        <end position="287"/>
    </location>
</feature>